<reference evidence="2 3" key="1">
    <citation type="submission" date="2019-03" db="EMBL/GenBank/DDBJ databases">
        <title>Genomic Encyclopedia of Type Strains, Phase IV (KMG-IV): sequencing the most valuable type-strain genomes for metagenomic binning, comparative biology and taxonomic classification.</title>
        <authorList>
            <person name="Goeker M."/>
        </authorList>
    </citation>
    <scope>NUCLEOTIDE SEQUENCE [LARGE SCALE GENOMIC DNA]</scope>
    <source>
        <strain evidence="2 3">DSM 654</strain>
    </source>
</reference>
<sequence length="105" mass="11828">MIVLVQREPRPDAPYWPGRRLLAAVDAVGWPLAWVVLVHQYPQAAGLVVPVTIVAALCAFFRLSGAIFNNHRYWFTSWWVARFFALLALVGVVMKLALWLSPAVQ</sequence>
<feature type="transmembrane region" description="Helical" evidence="1">
    <location>
        <begin position="47"/>
        <end position="68"/>
    </location>
</feature>
<accession>A0A4R3UIH3</accession>
<name>A0A4R3UIH3_ROSSA</name>
<keyword evidence="1" id="KW-1133">Transmembrane helix</keyword>
<protein>
    <recommendedName>
        <fullName evidence="4">MAPEG family protein</fullName>
    </recommendedName>
</protein>
<organism evidence="2 3">
    <name type="scientific">Roseateles saccharophilus</name>
    <name type="common">Pseudomonas saccharophila</name>
    <dbReference type="NCBI Taxonomy" id="304"/>
    <lineage>
        <taxon>Bacteria</taxon>
        <taxon>Pseudomonadati</taxon>
        <taxon>Pseudomonadota</taxon>
        <taxon>Betaproteobacteria</taxon>
        <taxon>Burkholderiales</taxon>
        <taxon>Sphaerotilaceae</taxon>
        <taxon>Roseateles</taxon>
    </lineage>
</organism>
<dbReference type="AlphaFoldDB" id="A0A4R3UIH3"/>
<keyword evidence="1" id="KW-0472">Membrane</keyword>
<dbReference type="Proteomes" id="UP000295110">
    <property type="component" value="Unassembled WGS sequence"/>
</dbReference>
<feature type="transmembrane region" description="Helical" evidence="1">
    <location>
        <begin position="21"/>
        <end position="41"/>
    </location>
</feature>
<evidence type="ECO:0000313" key="2">
    <source>
        <dbReference type="EMBL" id="TCU88382.1"/>
    </source>
</evidence>
<comment type="caution">
    <text evidence="2">The sequence shown here is derived from an EMBL/GenBank/DDBJ whole genome shotgun (WGS) entry which is preliminary data.</text>
</comment>
<gene>
    <name evidence="2" type="ORF">EV671_10398</name>
</gene>
<evidence type="ECO:0000313" key="3">
    <source>
        <dbReference type="Proteomes" id="UP000295110"/>
    </source>
</evidence>
<evidence type="ECO:0000256" key="1">
    <source>
        <dbReference type="SAM" id="Phobius"/>
    </source>
</evidence>
<proteinExistence type="predicted"/>
<evidence type="ECO:0008006" key="4">
    <source>
        <dbReference type="Google" id="ProtNLM"/>
    </source>
</evidence>
<dbReference type="EMBL" id="SMBU01000039">
    <property type="protein sequence ID" value="TCU88382.1"/>
    <property type="molecule type" value="Genomic_DNA"/>
</dbReference>
<keyword evidence="1" id="KW-0812">Transmembrane</keyword>
<dbReference type="OrthoDB" id="8904224at2"/>
<feature type="transmembrane region" description="Helical" evidence="1">
    <location>
        <begin position="80"/>
        <end position="100"/>
    </location>
</feature>
<dbReference type="RefSeq" id="WP_132575921.1">
    <property type="nucleotide sequence ID" value="NZ_SGUF01000043.1"/>
</dbReference>
<keyword evidence="3" id="KW-1185">Reference proteome</keyword>